<organism evidence="1">
    <name type="scientific">virus sp. ctuWX8</name>
    <dbReference type="NCBI Taxonomy" id="2826816"/>
    <lineage>
        <taxon>Viruses</taxon>
    </lineage>
</organism>
<accession>A0A8S5R743</accession>
<dbReference type="EMBL" id="BK015831">
    <property type="protein sequence ID" value="DAE27216.1"/>
    <property type="molecule type" value="Genomic_DNA"/>
</dbReference>
<proteinExistence type="predicted"/>
<protein>
    <submittedName>
        <fullName evidence="1">Uncharacterized protein</fullName>
    </submittedName>
</protein>
<sequence>MLSFSIQIYLKYNNSKKCCFYLGKIIVFSLSDLTIIHHVMTLQENKCCYFCISPQSSHDLYVVISLNPSLLV</sequence>
<name>A0A8S5R743_9VIRU</name>
<reference evidence="1" key="1">
    <citation type="journal article" date="2021" name="Proc. Natl. Acad. Sci. U.S.A.">
        <title>A Catalog of Tens of Thousands of Viruses from Human Metagenomes Reveals Hidden Associations with Chronic Diseases.</title>
        <authorList>
            <person name="Tisza M.J."/>
            <person name="Buck C.B."/>
        </authorList>
    </citation>
    <scope>NUCLEOTIDE SEQUENCE</scope>
    <source>
        <strain evidence="1">CtuWX8</strain>
    </source>
</reference>
<evidence type="ECO:0000313" key="1">
    <source>
        <dbReference type="EMBL" id="DAE27216.1"/>
    </source>
</evidence>